<dbReference type="NCBIfam" id="NF002086">
    <property type="entry name" value="PRK00915.1-3"/>
    <property type="match status" value="1"/>
</dbReference>
<dbReference type="PANTHER" id="PTHR10277:SF9">
    <property type="entry name" value="2-ISOPROPYLMALATE SYNTHASE 1, CHLOROPLASTIC-RELATED"/>
    <property type="match status" value="1"/>
</dbReference>
<feature type="binding site" evidence="11">
    <location>
        <position position="245"/>
    </location>
    <ligand>
        <name>Mn(2+)</name>
        <dbReference type="ChEBI" id="CHEBI:29035"/>
    </ligand>
</feature>
<keyword evidence="8 11" id="KW-0479">Metal-binding</keyword>
<dbReference type="NCBIfam" id="NF002085">
    <property type="entry name" value="PRK00915.1-2"/>
    <property type="match status" value="1"/>
</dbReference>
<dbReference type="Gene3D" id="3.20.20.70">
    <property type="entry name" value="Aldolase class I"/>
    <property type="match status" value="1"/>
</dbReference>
<dbReference type="Pfam" id="PF22617">
    <property type="entry name" value="HCS_D2"/>
    <property type="match status" value="1"/>
</dbReference>
<evidence type="ECO:0000256" key="8">
    <source>
        <dbReference type="ARBA" id="ARBA00022723"/>
    </source>
</evidence>
<feature type="domain" description="Pyruvate carboxyltransferase" evidence="12">
    <location>
        <begin position="12"/>
        <end position="274"/>
    </location>
</feature>
<keyword evidence="13" id="KW-0012">Acyltransferase</keyword>
<feature type="binding site" evidence="11">
    <location>
        <position position="209"/>
    </location>
    <ligand>
        <name>Mn(2+)</name>
        <dbReference type="ChEBI" id="CHEBI:29035"/>
    </ligand>
</feature>
<dbReference type="GO" id="GO:0009098">
    <property type="term" value="P:L-leucine biosynthetic process"/>
    <property type="evidence" value="ECO:0007669"/>
    <property type="project" value="UniProtKB-UniRule"/>
</dbReference>
<keyword evidence="9 11" id="KW-0464">Manganese</keyword>
<evidence type="ECO:0000256" key="3">
    <source>
        <dbReference type="ARBA" id="ARBA00012973"/>
    </source>
</evidence>
<dbReference type="InterPro" id="IPR054691">
    <property type="entry name" value="LeuA/HCS_post-cat"/>
</dbReference>
<keyword evidence="10 11" id="KW-0100">Branched-chain amino acid biosynthesis</keyword>
<comment type="function">
    <text evidence="11">Catalyzes the condensation of the acetyl group of acetyl-CoA with 3-methyl-2-oxobutanoate (2-ketoisovalerate) to form 3-carboxy-3-hydroxy-4-methylpentanoate (2-isopropylmalate).</text>
</comment>
<dbReference type="Gene3D" id="3.30.160.270">
    <property type="match status" value="1"/>
</dbReference>
<dbReference type="NCBIfam" id="TIGR00973">
    <property type="entry name" value="leuA_bact"/>
    <property type="match status" value="1"/>
</dbReference>
<evidence type="ECO:0000256" key="6">
    <source>
        <dbReference type="ARBA" id="ARBA00022605"/>
    </source>
</evidence>
<dbReference type="KEGG" id="kme:H0A61_02709"/>
<dbReference type="Proteomes" id="UP000662904">
    <property type="component" value="Chromosome"/>
</dbReference>
<comment type="catalytic activity">
    <reaction evidence="11">
        <text>3-methyl-2-oxobutanoate + acetyl-CoA + H2O = (2S)-2-isopropylmalate + CoA + H(+)</text>
        <dbReference type="Rhea" id="RHEA:21524"/>
        <dbReference type="ChEBI" id="CHEBI:1178"/>
        <dbReference type="ChEBI" id="CHEBI:11851"/>
        <dbReference type="ChEBI" id="CHEBI:15377"/>
        <dbReference type="ChEBI" id="CHEBI:15378"/>
        <dbReference type="ChEBI" id="CHEBI:57287"/>
        <dbReference type="ChEBI" id="CHEBI:57288"/>
        <dbReference type="EC" id="2.3.3.13"/>
    </reaction>
</comment>
<dbReference type="HAMAP" id="MF_01025">
    <property type="entry name" value="LeuA_type1"/>
    <property type="match status" value="1"/>
</dbReference>
<keyword evidence="14" id="KW-1185">Reference proteome</keyword>
<dbReference type="InterPro" id="IPR013709">
    <property type="entry name" value="2-isopropylmalate_synth_dimer"/>
</dbReference>
<dbReference type="SMART" id="SM00917">
    <property type="entry name" value="LeuA_dimer"/>
    <property type="match status" value="1"/>
</dbReference>
<organism evidence="13 14">
    <name type="scientific">Koleobacter methoxysyntrophicus</name>
    <dbReference type="NCBI Taxonomy" id="2751313"/>
    <lineage>
        <taxon>Bacteria</taxon>
        <taxon>Bacillati</taxon>
        <taxon>Bacillota</taxon>
        <taxon>Clostridia</taxon>
        <taxon>Koleobacterales</taxon>
        <taxon>Koleobacteraceae</taxon>
        <taxon>Koleobacter</taxon>
    </lineage>
</organism>
<sequence>MEERRAYMGKHIQIFDTTLRDGEQTPGVSLNLQEKYEIAKQLAKLNVDIIEAGFPIASRGDFEAVKNIAKNVSGPVIAGLARANKQDIEIAWEAVKYAERPRIHTFIATSDIHMKYKLKMTRDQVIEAAVNAVKLAKRFTPDVEFSAEDASRSDPEFLYRIFEEAIKAGATVINVPDTVGYAVPWEFGRLIHKIRENVPSIYKAIISVHCHDDLGLAVANSLAAVENGAQQIEVAVNGLGERAGNAALEEIVMALNTRSDFFMNPTRIETTQIYRTSRLVSALTGIQVPPNKAIVGANAFAHESGIHQHGVLEEKSTYEIMKPETIGVSTNKLVMGKHSGRHAFKEKLKEMGYNLSDEEINKVFQKFKDLADKKKEISEKDIEALVEEEVIITPETFKLEYLQATSGSGVVASAVVKLNKMGVTIEEAACGDGPVDATYRAIERACGGDFKLVDYTIKAVTGGKDALGEVIVRVEKNNKIQIGRGVSTDIIEASAKAYLSAINKIIYDDNPYKERIDAVQ</sequence>
<dbReference type="PROSITE" id="PS00815">
    <property type="entry name" value="AIPM_HOMOCIT_SYNTH_1"/>
    <property type="match status" value="1"/>
</dbReference>
<keyword evidence="11" id="KW-0963">Cytoplasm</keyword>
<dbReference type="InterPro" id="IPR036230">
    <property type="entry name" value="LeuA_allosteric_dom_sf"/>
</dbReference>
<keyword evidence="5 11" id="KW-0432">Leucine biosynthesis</keyword>
<feature type="binding site" evidence="11">
    <location>
        <position position="211"/>
    </location>
    <ligand>
        <name>Mn(2+)</name>
        <dbReference type="ChEBI" id="CHEBI:29035"/>
    </ligand>
</feature>
<evidence type="ECO:0000256" key="10">
    <source>
        <dbReference type="ARBA" id="ARBA00023304"/>
    </source>
</evidence>
<keyword evidence="7 11" id="KW-0808">Transferase</keyword>
<dbReference type="SUPFAM" id="SSF110921">
    <property type="entry name" value="2-isopropylmalate synthase LeuA, allosteric (dimerisation) domain"/>
    <property type="match status" value="1"/>
</dbReference>
<evidence type="ECO:0000313" key="14">
    <source>
        <dbReference type="Proteomes" id="UP000662904"/>
    </source>
</evidence>
<dbReference type="NCBIfam" id="NF002088">
    <property type="entry name" value="PRK00915.1-5"/>
    <property type="match status" value="1"/>
</dbReference>
<feature type="region of interest" description="Regulatory domain" evidence="11">
    <location>
        <begin position="398"/>
        <end position="520"/>
    </location>
</feature>
<dbReference type="InterPro" id="IPR002034">
    <property type="entry name" value="AIPM/Hcit_synth_CS"/>
</dbReference>
<evidence type="ECO:0000256" key="2">
    <source>
        <dbReference type="ARBA" id="ARBA00009396"/>
    </source>
</evidence>
<keyword evidence="6 11" id="KW-0028">Amino-acid biosynthesis</keyword>
<evidence type="ECO:0000256" key="5">
    <source>
        <dbReference type="ARBA" id="ARBA00022430"/>
    </source>
</evidence>
<dbReference type="FunFam" id="3.20.20.70:FF:000010">
    <property type="entry name" value="2-isopropylmalate synthase"/>
    <property type="match status" value="1"/>
</dbReference>
<evidence type="ECO:0000256" key="7">
    <source>
        <dbReference type="ARBA" id="ARBA00022679"/>
    </source>
</evidence>
<dbReference type="PANTHER" id="PTHR10277">
    <property type="entry name" value="HOMOCITRATE SYNTHASE-RELATED"/>
    <property type="match status" value="1"/>
</dbReference>
<evidence type="ECO:0000256" key="4">
    <source>
        <dbReference type="ARBA" id="ARBA00018198"/>
    </source>
</evidence>
<evidence type="ECO:0000313" key="13">
    <source>
        <dbReference type="EMBL" id="QSQ10305.1"/>
    </source>
</evidence>
<comment type="similarity">
    <text evidence="2 11">Belongs to the alpha-IPM synthase/homocitrate synthase family. LeuA type 1 subfamily.</text>
</comment>
<dbReference type="AlphaFoldDB" id="A0A8A0RPJ1"/>
<dbReference type="InterPro" id="IPR000891">
    <property type="entry name" value="PYR_CT"/>
</dbReference>
<dbReference type="EMBL" id="CP059066">
    <property type="protein sequence ID" value="QSQ10305.1"/>
    <property type="molecule type" value="Genomic_DNA"/>
</dbReference>
<dbReference type="UniPathway" id="UPA00048">
    <property type="reaction ID" value="UER00070"/>
</dbReference>
<dbReference type="FunFam" id="1.10.238.260:FF:000001">
    <property type="entry name" value="2-isopropylmalate synthase"/>
    <property type="match status" value="1"/>
</dbReference>
<evidence type="ECO:0000256" key="1">
    <source>
        <dbReference type="ARBA" id="ARBA00004689"/>
    </source>
</evidence>
<dbReference type="GO" id="GO:0005737">
    <property type="term" value="C:cytoplasm"/>
    <property type="evidence" value="ECO:0007669"/>
    <property type="project" value="UniProtKB-UniRule"/>
</dbReference>
<dbReference type="EC" id="2.3.3.13" evidence="3 11"/>
<evidence type="ECO:0000256" key="9">
    <source>
        <dbReference type="ARBA" id="ARBA00023211"/>
    </source>
</evidence>
<feature type="binding site" evidence="11">
    <location>
        <position position="21"/>
    </location>
    <ligand>
        <name>Mn(2+)</name>
        <dbReference type="ChEBI" id="CHEBI:29035"/>
    </ligand>
</feature>
<comment type="cofactor">
    <cofactor evidence="11">
        <name>Mn(2+)</name>
        <dbReference type="ChEBI" id="CHEBI:29035"/>
    </cofactor>
</comment>
<gene>
    <name evidence="11 13" type="primary">leuA</name>
    <name evidence="13" type="ORF">H0A61_02709</name>
</gene>
<accession>A0A8A0RPJ1</accession>
<name>A0A8A0RPJ1_9FIRM</name>
<protein>
    <recommendedName>
        <fullName evidence="4 11">2-isopropylmalate synthase</fullName>
        <ecNumber evidence="3 11">2.3.3.13</ecNumber>
    </recommendedName>
    <alternativeName>
        <fullName evidence="11">Alpha-IPM synthase</fullName>
    </alternativeName>
    <alternativeName>
        <fullName evidence="11">Alpha-isopropylmalate synthase</fullName>
    </alternativeName>
</protein>
<dbReference type="GO" id="GO:0003852">
    <property type="term" value="F:2-isopropylmalate synthase activity"/>
    <property type="evidence" value="ECO:0007669"/>
    <property type="project" value="UniProtKB-UniRule"/>
</dbReference>
<comment type="subunit">
    <text evidence="11">Homodimer.</text>
</comment>
<proteinExistence type="inferred from homology"/>
<dbReference type="GO" id="GO:0003985">
    <property type="term" value="F:acetyl-CoA C-acetyltransferase activity"/>
    <property type="evidence" value="ECO:0007669"/>
    <property type="project" value="UniProtKB-UniRule"/>
</dbReference>
<dbReference type="PROSITE" id="PS50991">
    <property type="entry name" value="PYR_CT"/>
    <property type="match status" value="1"/>
</dbReference>
<dbReference type="Pfam" id="PF08502">
    <property type="entry name" value="LeuA_dimer"/>
    <property type="match status" value="1"/>
</dbReference>
<reference evidence="13" key="1">
    <citation type="submission" date="2020-07" db="EMBL/GenBank/DDBJ databases">
        <title>Koleobacter methoxysyntrophicus gen. nov., sp. nov., a novel anaerobic bacterium isolated from deep subsurface oil field and proposal of Koleobacterales ord. nov. in the phylum Firmicutes.</title>
        <authorList>
            <person name="Sakamoto S."/>
            <person name="Tamaki H."/>
        </authorList>
    </citation>
    <scope>NUCLEOTIDE SEQUENCE</scope>
    <source>
        <strain evidence="13">NRmbB1</strain>
    </source>
</reference>
<dbReference type="GO" id="GO:0030145">
    <property type="term" value="F:manganese ion binding"/>
    <property type="evidence" value="ECO:0007669"/>
    <property type="project" value="UniProtKB-UniRule"/>
</dbReference>
<dbReference type="FunFam" id="3.30.160.270:FF:000003">
    <property type="entry name" value="2-isopropylmalate synthase"/>
    <property type="match status" value="1"/>
</dbReference>
<dbReference type="InterPro" id="IPR013785">
    <property type="entry name" value="Aldolase_TIM"/>
</dbReference>
<dbReference type="PROSITE" id="PS00816">
    <property type="entry name" value="AIPM_HOMOCIT_SYNTH_2"/>
    <property type="match status" value="1"/>
</dbReference>
<evidence type="ECO:0000259" key="12">
    <source>
        <dbReference type="PROSITE" id="PS50991"/>
    </source>
</evidence>
<dbReference type="InterPro" id="IPR050073">
    <property type="entry name" value="2-IPM_HCS-like"/>
</dbReference>
<comment type="pathway">
    <text evidence="1 11">Amino-acid biosynthesis; L-leucine biosynthesis; L-leucine from 3-methyl-2-oxobutanoate: step 1/4.</text>
</comment>
<dbReference type="SUPFAM" id="SSF51569">
    <property type="entry name" value="Aldolase"/>
    <property type="match status" value="1"/>
</dbReference>
<evidence type="ECO:0000256" key="11">
    <source>
        <dbReference type="HAMAP-Rule" id="MF_01025"/>
    </source>
</evidence>
<dbReference type="InterPro" id="IPR005671">
    <property type="entry name" value="LeuA_bact_synth"/>
</dbReference>
<dbReference type="CDD" id="cd07940">
    <property type="entry name" value="DRE_TIM_IPMS"/>
    <property type="match status" value="1"/>
</dbReference>
<dbReference type="Pfam" id="PF00682">
    <property type="entry name" value="HMGL-like"/>
    <property type="match status" value="1"/>
</dbReference>
<dbReference type="NCBIfam" id="NF002087">
    <property type="entry name" value="PRK00915.1-4"/>
    <property type="match status" value="1"/>
</dbReference>